<evidence type="ECO:0000313" key="2">
    <source>
        <dbReference type="Proteomes" id="UP000711614"/>
    </source>
</evidence>
<protein>
    <recommendedName>
        <fullName evidence="3">DNA-binding protein</fullName>
    </recommendedName>
</protein>
<proteinExistence type="predicted"/>
<dbReference type="EMBL" id="JAGIOI010000001">
    <property type="protein sequence ID" value="MBP2412275.1"/>
    <property type="molecule type" value="Genomic_DNA"/>
</dbReference>
<evidence type="ECO:0008006" key="3">
    <source>
        <dbReference type="Google" id="ProtNLM"/>
    </source>
</evidence>
<keyword evidence="2" id="KW-1185">Reference proteome</keyword>
<dbReference type="RefSeq" id="WP_209678108.1">
    <property type="nucleotide sequence ID" value="NZ_JAGIOI010000001.1"/>
</dbReference>
<accession>A0ABS4YUK0</accession>
<gene>
    <name evidence="1" type="ORF">JOF48_001074</name>
</gene>
<dbReference type="Proteomes" id="UP000711614">
    <property type="component" value="Unassembled WGS sequence"/>
</dbReference>
<comment type="caution">
    <text evidence="1">The sequence shown here is derived from an EMBL/GenBank/DDBJ whole genome shotgun (WGS) entry which is preliminary data.</text>
</comment>
<evidence type="ECO:0000313" key="1">
    <source>
        <dbReference type="EMBL" id="MBP2412275.1"/>
    </source>
</evidence>
<reference evidence="1 2" key="1">
    <citation type="submission" date="2021-03" db="EMBL/GenBank/DDBJ databases">
        <title>Sequencing the genomes of 1000 actinobacteria strains.</title>
        <authorList>
            <person name="Klenk H.-P."/>
        </authorList>
    </citation>
    <scope>NUCLEOTIDE SEQUENCE [LARGE SCALE GENOMIC DNA]</scope>
    <source>
        <strain evidence="1 2">DSM 16005</strain>
    </source>
</reference>
<name>A0ABS4YUK0_9MICC</name>
<organism evidence="1 2">
    <name type="scientific">Arthrobacter stackebrandtii</name>
    <dbReference type="NCBI Taxonomy" id="272161"/>
    <lineage>
        <taxon>Bacteria</taxon>
        <taxon>Bacillati</taxon>
        <taxon>Actinomycetota</taxon>
        <taxon>Actinomycetes</taxon>
        <taxon>Micrococcales</taxon>
        <taxon>Micrococcaceae</taxon>
        <taxon>Arthrobacter</taxon>
    </lineage>
</organism>
<sequence>MSGQSNTLRISLAEIAALTRVKRPVVSMWRRRSEDTETPFPEAVQLKGGQQLFDAGQVQDWLAATGHGNNPQAVQDMAAFARHDSSRTDPAAAFAATTALITLRRLNGGPLGELGTDDLLDAADENDPDDEFLYSEIENLGAAVVDFALRADQLVEAAYSPEAAFETLMRDRFRAGLRDHADTALAGAAIELAARAAVELSRNGGTEAPVFVDASSGGSDLLVAVVHTLPEDADPRLLTSNDGGQASRTALRRLLVHGARREHLQVTESGAFGVSEPAVHVASYPPPGAPGMRPAQMLAAIENTVLQMDDSQRGVVVAPAAALTDAVEDPAAVAVRSDLLRSGRVRAIVRLPSGLVPAKTRQALALWVLGPAHASVPIAERWTMVADLSGTALTADAVQDLVGDLAVSMESAATIRAHAMRFARVVPTSRLLASRGALVKPASGRGPGRDAAEQAVRADALLARLNAPSATPSGLPLAVSLGHGAPATASVEEQLSRGHLRYVKGARLLAALPATDDGGARVLGLPELGLAEASGTGAPGERRVDRLVLAANHPHARLSEPGDVVFATAPTPAAMVDVEGGSVVEYPARVLRISGADPGGLMPELLAADINAAASKNWRGWALRLVPHATAQQLRPVLDLLDQEEAAARLRLAQLTELTALLRDGVSAGSLVVDATIDLT</sequence>